<dbReference type="EMBL" id="AWWI01000066">
    <property type="protein sequence ID" value="PIL20173.1"/>
    <property type="molecule type" value="Genomic_DNA"/>
</dbReference>
<feature type="transmembrane region" description="Helical" evidence="2">
    <location>
        <begin position="121"/>
        <end position="141"/>
    </location>
</feature>
<evidence type="ECO:0000313" key="3">
    <source>
        <dbReference type="EMBL" id="PIL20173.1"/>
    </source>
</evidence>
<sequence length="293" mass="31520">MAQRFGGKFSPDGTGPSDPDRPAFDGARVDPVGARSNLLFLPPILLAFTSLTAGAAGLAVGLLGATSLTLGAWLLRDGLRAEAEYAARRVARRPALPRKIFAAALAGIGAALATFNSDASLAAPVIYGIAAGALHLAAFGIDPLGDKQMEGVDTFQQNRVARVVDEAEKYLAAMTEAATRSGDRQVAARVERFQIRARELLRTVEEDPRDLTAARKFLGVYLMGARDASQKFADVYVRTRDAKARSDYMLLLSDLEETFGAKTKTLLLDTNSDLNVEIEVLRDRLQREGVRLG</sequence>
<dbReference type="InterPro" id="IPR018770">
    <property type="entry name" value="ChloroindolylP_hydrolase"/>
</dbReference>
<organism evidence="3 4">
    <name type="scientific">Puniceibacterium antarcticum</name>
    <dbReference type="NCBI Taxonomy" id="1206336"/>
    <lineage>
        <taxon>Bacteria</taxon>
        <taxon>Pseudomonadati</taxon>
        <taxon>Pseudomonadota</taxon>
        <taxon>Alphaproteobacteria</taxon>
        <taxon>Rhodobacterales</taxon>
        <taxon>Paracoccaceae</taxon>
        <taxon>Puniceibacterium</taxon>
    </lineage>
</organism>
<feature type="transmembrane region" description="Helical" evidence="2">
    <location>
        <begin position="44"/>
        <end position="75"/>
    </location>
</feature>
<evidence type="ECO:0000256" key="2">
    <source>
        <dbReference type="SAM" id="Phobius"/>
    </source>
</evidence>
<name>A0A2G8RFB1_9RHOB</name>
<dbReference type="Pfam" id="PF10112">
    <property type="entry name" value="Halogen_Hydrol"/>
    <property type="match status" value="1"/>
</dbReference>
<keyword evidence="2" id="KW-0472">Membrane</keyword>
<keyword evidence="2" id="KW-1133">Transmembrane helix</keyword>
<gene>
    <name evidence="3" type="ORF">P775_10920</name>
</gene>
<comment type="caution">
    <text evidence="3">The sequence shown here is derived from an EMBL/GenBank/DDBJ whole genome shotgun (WGS) entry which is preliminary data.</text>
</comment>
<dbReference type="AlphaFoldDB" id="A0A2G8RFB1"/>
<dbReference type="OrthoDB" id="7375296at2"/>
<proteinExistence type="predicted"/>
<reference evidence="3 4" key="1">
    <citation type="submission" date="2013-09" db="EMBL/GenBank/DDBJ databases">
        <title>Genome sequencing of Phaeobacter antarcticus sp. nov. SM1211.</title>
        <authorList>
            <person name="Zhang X.-Y."/>
            <person name="Liu C."/>
            <person name="Chen X.-L."/>
            <person name="Xie B.-B."/>
            <person name="Qin Q.-L."/>
            <person name="Rong J.-C."/>
            <person name="Zhang Y.-Z."/>
        </authorList>
    </citation>
    <scope>NUCLEOTIDE SEQUENCE [LARGE SCALE GENOMIC DNA]</scope>
    <source>
        <strain evidence="3 4">SM1211</strain>
    </source>
</reference>
<dbReference type="RefSeq" id="WP_099910950.1">
    <property type="nucleotide sequence ID" value="NZ_AWWI01000066.1"/>
</dbReference>
<feature type="region of interest" description="Disordered" evidence="1">
    <location>
        <begin position="1"/>
        <end position="26"/>
    </location>
</feature>
<keyword evidence="4" id="KW-1185">Reference proteome</keyword>
<evidence type="ECO:0008006" key="5">
    <source>
        <dbReference type="Google" id="ProtNLM"/>
    </source>
</evidence>
<dbReference type="Proteomes" id="UP000231259">
    <property type="component" value="Unassembled WGS sequence"/>
</dbReference>
<evidence type="ECO:0000256" key="1">
    <source>
        <dbReference type="SAM" id="MobiDB-lite"/>
    </source>
</evidence>
<accession>A0A2G8RFB1</accession>
<feature type="transmembrane region" description="Helical" evidence="2">
    <location>
        <begin position="96"/>
        <end position="115"/>
    </location>
</feature>
<keyword evidence="2" id="KW-0812">Transmembrane</keyword>
<protein>
    <recommendedName>
        <fullName evidence="5">5-bromo-4-chloroindolyl phosphate hydrolysis protein</fullName>
    </recommendedName>
</protein>
<evidence type="ECO:0000313" key="4">
    <source>
        <dbReference type="Proteomes" id="UP000231259"/>
    </source>
</evidence>